<gene>
    <name evidence="1" type="ORF">HHJ78_01790</name>
</gene>
<dbReference type="RefSeq" id="WP_169771467.1">
    <property type="nucleotide sequence ID" value="NZ_JABCUR010000001.1"/>
</dbReference>
<evidence type="ECO:0000313" key="1">
    <source>
        <dbReference type="EMBL" id="NMW64296.1"/>
    </source>
</evidence>
<organism evidence="1 2">
    <name type="scientific">Mobiluncus mulieris</name>
    <dbReference type="NCBI Taxonomy" id="2052"/>
    <lineage>
        <taxon>Bacteria</taxon>
        <taxon>Bacillati</taxon>
        <taxon>Actinomycetota</taxon>
        <taxon>Actinomycetes</taxon>
        <taxon>Actinomycetales</taxon>
        <taxon>Actinomycetaceae</taxon>
        <taxon>Mobiluncus</taxon>
    </lineage>
</organism>
<reference evidence="1 2" key="1">
    <citation type="submission" date="2020-04" db="EMBL/GenBank/DDBJ databases">
        <title>Antimicrobial susceptibility and clonality of vaginal-derived multi-drug resistant Mobiluncus isolates in China.</title>
        <authorList>
            <person name="Zhang X."/>
        </authorList>
    </citation>
    <scope>NUCLEOTIDE SEQUENCE [LARGE SCALE GENOMIC DNA]</scope>
    <source>
        <strain evidence="1 2">13</strain>
    </source>
</reference>
<evidence type="ECO:0000313" key="2">
    <source>
        <dbReference type="Proteomes" id="UP000578252"/>
    </source>
</evidence>
<sequence>MRIITNSQLFNGETGWVLATLTPISGLKPKTRGDETVKVNDKTVYRFPAKVLARGRDGQLHEANNVTIGILNPDAQMQPGGFYEFKGTILVTPYTSERTGNRVQYSLIVDDIAEKQAK</sequence>
<name>A0A7Y0TZT3_9ACTO</name>
<dbReference type="EMBL" id="JABCUR010000001">
    <property type="protein sequence ID" value="NMW64296.1"/>
    <property type="molecule type" value="Genomic_DNA"/>
</dbReference>
<dbReference type="AlphaFoldDB" id="A0A7Y0TZT3"/>
<dbReference type="Proteomes" id="UP000578252">
    <property type="component" value="Unassembled WGS sequence"/>
</dbReference>
<protein>
    <submittedName>
        <fullName evidence="1">Uncharacterized protein</fullName>
    </submittedName>
</protein>
<accession>A0A7Y0TZT3</accession>
<proteinExistence type="predicted"/>
<comment type="caution">
    <text evidence="1">The sequence shown here is derived from an EMBL/GenBank/DDBJ whole genome shotgun (WGS) entry which is preliminary data.</text>
</comment>